<proteinExistence type="predicted"/>
<accession>A0A379PMV8</accession>
<gene>
    <name evidence="1" type="ORF">NCTC10692_04577</name>
</gene>
<protein>
    <submittedName>
        <fullName evidence="1">Uncharacterized protein</fullName>
    </submittedName>
</protein>
<sequence length="214" mass="24353">MQHAQAERTQNDVSDDIMLARELEVAERIRDKSSMFTIRQVASIHRMSIPYLRQFAERHGITFVGTDGSRTKRISSAVIARERRHTSTVVARSLTRKTVTTLDSEKITPEMRERARRRDQESVNGFIESLRELSLTHTREEATKAAGISPTFMRRLAYDHELVFVGEAAPISQSVSPAALKKLQGSLFRPNKKMKQATSRLIRNYVISDVQDAL</sequence>
<evidence type="ECO:0000313" key="2">
    <source>
        <dbReference type="Proteomes" id="UP000255303"/>
    </source>
</evidence>
<organism evidence="1 2">
    <name type="scientific">Ectopseudomonas oleovorans</name>
    <name type="common">Pseudomonas oleovorans</name>
    <dbReference type="NCBI Taxonomy" id="301"/>
    <lineage>
        <taxon>Bacteria</taxon>
        <taxon>Pseudomonadati</taxon>
        <taxon>Pseudomonadota</taxon>
        <taxon>Gammaproteobacteria</taxon>
        <taxon>Pseudomonadales</taxon>
        <taxon>Pseudomonadaceae</taxon>
        <taxon>Ectopseudomonas</taxon>
    </lineage>
</organism>
<name>A0A379PMV8_ECTOL</name>
<evidence type="ECO:0000313" key="1">
    <source>
        <dbReference type="EMBL" id="SUE72422.1"/>
    </source>
</evidence>
<reference evidence="1 2" key="1">
    <citation type="submission" date="2018-06" db="EMBL/GenBank/DDBJ databases">
        <authorList>
            <consortium name="Pathogen Informatics"/>
            <person name="Doyle S."/>
        </authorList>
    </citation>
    <scope>NUCLEOTIDE SEQUENCE [LARGE SCALE GENOMIC DNA]</scope>
    <source>
        <strain evidence="1 2">NCTC10692</strain>
    </source>
</reference>
<dbReference type="RefSeq" id="WP_074860863.1">
    <property type="nucleotide sequence ID" value="NZ_FNZC01000073.1"/>
</dbReference>
<dbReference type="AlphaFoldDB" id="A0A379PMV8"/>
<dbReference type="Proteomes" id="UP000255303">
    <property type="component" value="Unassembled WGS sequence"/>
</dbReference>
<dbReference type="EMBL" id="UGUV01000003">
    <property type="protein sequence ID" value="SUE72422.1"/>
    <property type="molecule type" value="Genomic_DNA"/>
</dbReference>